<keyword evidence="5" id="KW-0677">Repeat</keyword>
<feature type="domain" description="Tubby C-terminal" evidence="7">
    <location>
        <begin position="717"/>
        <end position="995"/>
    </location>
</feature>
<comment type="caution">
    <text evidence="9">The sequence shown here is derived from an EMBL/GenBank/DDBJ whole genome shotgun (WGS) entry which is preliminary data.</text>
</comment>
<dbReference type="PANTHER" id="PTHR16517:SF2">
    <property type="entry name" value="TUBBY-RELATED PROTEIN 4"/>
    <property type="match status" value="1"/>
</dbReference>
<evidence type="ECO:0000256" key="3">
    <source>
        <dbReference type="ARBA" id="ARBA00022490"/>
    </source>
</evidence>
<dbReference type="Pfam" id="PF24797">
    <property type="entry name" value="Beta-prop_WDR35_TULP_N"/>
    <property type="match status" value="1"/>
</dbReference>
<dbReference type="InterPro" id="IPR000007">
    <property type="entry name" value="Tubby_C"/>
</dbReference>
<evidence type="ECO:0000256" key="5">
    <source>
        <dbReference type="ARBA" id="ARBA00022737"/>
    </source>
</evidence>
<feature type="domain" description="IFT121/TULP4 N-terminal" evidence="8">
    <location>
        <begin position="32"/>
        <end position="232"/>
    </location>
</feature>
<evidence type="ECO:0000256" key="1">
    <source>
        <dbReference type="ARBA" id="ARBA00004496"/>
    </source>
</evidence>
<name>A0A813U8B2_9BILA</name>
<dbReference type="InterPro" id="IPR036322">
    <property type="entry name" value="WD40_repeat_dom_sf"/>
</dbReference>
<dbReference type="Gene3D" id="3.20.90.10">
    <property type="entry name" value="Tubby Protein, Chain A"/>
    <property type="match status" value="1"/>
</dbReference>
<evidence type="ECO:0000259" key="7">
    <source>
        <dbReference type="Pfam" id="PF01167"/>
    </source>
</evidence>
<proteinExistence type="inferred from homology"/>
<keyword evidence="3" id="KW-0963">Cytoplasm</keyword>
<dbReference type="InterPro" id="IPR025659">
    <property type="entry name" value="Tubby-like_C"/>
</dbReference>
<evidence type="ECO:0000256" key="4">
    <source>
        <dbReference type="ARBA" id="ARBA00022574"/>
    </source>
</evidence>
<dbReference type="PANTHER" id="PTHR16517">
    <property type="entry name" value="TUBBY-RELATED"/>
    <property type="match status" value="1"/>
</dbReference>
<dbReference type="SMART" id="SM00320">
    <property type="entry name" value="WD40"/>
    <property type="match status" value="4"/>
</dbReference>
<dbReference type="Proteomes" id="UP000663879">
    <property type="component" value="Unassembled WGS sequence"/>
</dbReference>
<dbReference type="PROSITE" id="PS50082">
    <property type="entry name" value="WD_REPEATS_2"/>
    <property type="match status" value="1"/>
</dbReference>
<dbReference type="InterPro" id="IPR056159">
    <property type="entry name" value="Beta-prop_IFT121_TULP_N"/>
</dbReference>
<dbReference type="Gene3D" id="2.130.10.10">
    <property type="entry name" value="YVTN repeat-like/Quinoprotein amine dehydrogenase"/>
    <property type="match status" value="1"/>
</dbReference>
<protein>
    <recommendedName>
        <fullName evidence="11">Tubby C-terminal domain-containing protein</fullName>
    </recommendedName>
</protein>
<dbReference type="SUPFAM" id="SSF50978">
    <property type="entry name" value="WD40 repeat-like"/>
    <property type="match status" value="1"/>
</dbReference>
<dbReference type="EMBL" id="CAJNOC010000996">
    <property type="protein sequence ID" value="CAF0825138.1"/>
    <property type="molecule type" value="Genomic_DNA"/>
</dbReference>
<comment type="subcellular location">
    <subcellularLocation>
        <location evidence="1">Cytoplasm</location>
    </subcellularLocation>
</comment>
<keyword evidence="4 6" id="KW-0853">WD repeat</keyword>
<dbReference type="InterPro" id="IPR001680">
    <property type="entry name" value="WD40_rpt"/>
</dbReference>
<gene>
    <name evidence="9" type="ORF">OXX778_LOCUS7678</name>
</gene>
<sequence length="1000" mass="114945">MYAIFEINSDDIKSKGNDSIIKIDSNIQSLSWMSKSNLLNNNNNLDCLTERQYQQEGWLATGNSNFMVGCTFTSCLIDNHNQDKSSTNSTSTLNLNRTNFNLRGHKSDIKLVRWNEAYQKLASCDSKGVIYVWVKYEGRWSIELINDRGNQVTDFVWSHDGRQAVICYQDGFVLVGSVNGQRYWSNLYDLSNATINTATWTPNDAFILLGLSNGSLILVDENGIIVNRYSISDTPIIHMTYNCPKFFISELFEMNKTSPTNNDTQNPRALTRQRLSSSNFSVPNQNQSIPNIRLKNKINNSNYLIALLFKTNIIHLIKSYDLYFDPIVINTKMEGVKFEWSSCGKILCVGGHLKEENSRKKEAKKIRNFVKFYNCQGGLIYEIEIPSSRDTHNKNSLIDKLELKQKKLLEQSDTLLIKDLKCLTALTWGHNDQRLFISCSNQLHILRVFKQIPPLSYLSQHRIKSLLNDSSQVKKFSIPERLKTSITESFLSTLKMTYPKQNQLRKFVCACPSSRERLHCTLKRMNIKSNHDYFILYLEYLGGLVPLLSAKKISKLKPDFVIFDPYLNFRNKAKSNLETKVTDSNQIKKIPISKTFTENIEKIDYVDDLRKLRLDITDETTSLTRSISSLLSFSSCDFSSSSSLDHLSQSSSLDSLVIHELNQKKKLKKKFLKSSRTKIINSKKIQIQTIQKRSRFNTSRFSHKVKDNSLDMNNRAKLDYLVTKKNKSQKSKENNFKNNYLVHVVSNFWGTKFKFHGHKYLPEEIGQIVYKTSLFHLQPRQMTITLNDLTNEVIKKTEPKIEKLKSPLVSSISGIIPTFSSSKISKSISSSCSSLDELQNLPVLHLASPNSTQIYNELANEEIDCLITSETSPATNSLILKENKIKKINSDYLINMLRQSLKKNKLRDIPEVVEEPKKTREFVLHNKPPIWNETSQVYQLDFGGRVTQESAKNFQVEYQGKQVMQFGRIDTNAYTLDFEWPFTTVQAFSIALANITQRLK</sequence>
<evidence type="ECO:0000313" key="9">
    <source>
        <dbReference type="EMBL" id="CAF0825138.1"/>
    </source>
</evidence>
<dbReference type="PRINTS" id="PR01573">
    <property type="entry name" value="SUPERTUBBY"/>
</dbReference>
<organism evidence="9 10">
    <name type="scientific">Brachionus calyciflorus</name>
    <dbReference type="NCBI Taxonomy" id="104777"/>
    <lineage>
        <taxon>Eukaryota</taxon>
        <taxon>Metazoa</taxon>
        <taxon>Spiralia</taxon>
        <taxon>Gnathifera</taxon>
        <taxon>Rotifera</taxon>
        <taxon>Eurotatoria</taxon>
        <taxon>Monogononta</taxon>
        <taxon>Pseudotrocha</taxon>
        <taxon>Ploima</taxon>
        <taxon>Brachionidae</taxon>
        <taxon>Brachionus</taxon>
    </lineage>
</organism>
<dbReference type="AlphaFoldDB" id="A0A813U8B2"/>
<dbReference type="Pfam" id="PF01167">
    <property type="entry name" value="Tub"/>
    <property type="match status" value="1"/>
</dbReference>
<comment type="similarity">
    <text evidence="2">Belongs to the TUB family.</text>
</comment>
<reference evidence="9" key="1">
    <citation type="submission" date="2021-02" db="EMBL/GenBank/DDBJ databases">
        <authorList>
            <person name="Nowell W R."/>
        </authorList>
    </citation>
    <scope>NUCLEOTIDE SEQUENCE</scope>
    <source>
        <strain evidence="9">Ploen Becks lab</strain>
    </source>
</reference>
<feature type="repeat" description="WD" evidence="6">
    <location>
        <begin position="102"/>
        <end position="133"/>
    </location>
</feature>
<evidence type="ECO:0000256" key="6">
    <source>
        <dbReference type="PROSITE-ProRule" id="PRU00221"/>
    </source>
</evidence>
<dbReference type="InterPro" id="IPR015943">
    <property type="entry name" value="WD40/YVTN_repeat-like_dom_sf"/>
</dbReference>
<evidence type="ECO:0008006" key="11">
    <source>
        <dbReference type="Google" id="ProtNLM"/>
    </source>
</evidence>
<keyword evidence="10" id="KW-1185">Reference proteome</keyword>
<accession>A0A813U8B2</accession>
<dbReference type="GO" id="GO:0005737">
    <property type="term" value="C:cytoplasm"/>
    <property type="evidence" value="ECO:0007669"/>
    <property type="project" value="UniProtKB-SubCell"/>
</dbReference>
<dbReference type="SUPFAM" id="SSF54518">
    <property type="entry name" value="Tubby C-terminal domain-like"/>
    <property type="match status" value="1"/>
</dbReference>
<dbReference type="OrthoDB" id="8775810at2759"/>
<evidence type="ECO:0000256" key="2">
    <source>
        <dbReference type="ARBA" id="ARBA00007129"/>
    </source>
</evidence>
<evidence type="ECO:0000313" key="10">
    <source>
        <dbReference type="Proteomes" id="UP000663879"/>
    </source>
</evidence>
<evidence type="ECO:0000259" key="8">
    <source>
        <dbReference type="Pfam" id="PF24797"/>
    </source>
</evidence>